<evidence type="ECO:0000256" key="1">
    <source>
        <dbReference type="SAM" id="Coils"/>
    </source>
</evidence>
<comment type="caution">
    <text evidence="2">The sequence shown here is derived from an EMBL/GenBank/DDBJ whole genome shotgun (WGS) entry which is preliminary data.</text>
</comment>
<evidence type="ECO:0000313" key="2">
    <source>
        <dbReference type="EMBL" id="MST97308.1"/>
    </source>
</evidence>
<dbReference type="RefSeq" id="WP_106055260.1">
    <property type="nucleotide sequence ID" value="NZ_CALXOB010000043.1"/>
</dbReference>
<evidence type="ECO:0000313" key="3">
    <source>
        <dbReference type="Proteomes" id="UP000435649"/>
    </source>
</evidence>
<dbReference type="EMBL" id="VUNS01000009">
    <property type="protein sequence ID" value="MST97308.1"/>
    <property type="molecule type" value="Genomic_DNA"/>
</dbReference>
<reference evidence="2 3" key="1">
    <citation type="submission" date="2019-08" db="EMBL/GenBank/DDBJ databases">
        <title>In-depth cultivation of the pig gut microbiome towards novel bacterial diversity and tailored functional studies.</title>
        <authorList>
            <person name="Wylensek D."/>
            <person name="Hitch T.C.A."/>
            <person name="Clavel T."/>
        </authorList>
    </citation>
    <scope>NUCLEOTIDE SEQUENCE [LARGE SCALE GENOMIC DNA]</scope>
    <source>
        <strain evidence="2 3">BBE-744-WT-12</strain>
    </source>
</reference>
<dbReference type="Proteomes" id="UP000435649">
    <property type="component" value="Unassembled WGS sequence"/>
</dbReference>
<organism evidence="2 3">
    <name type="scientific">Victivallis lenta</name>
    <dbReference type="NCBI Taxonomy" id="2606640"/>
    <lineage>
        <taxon>Bacteria</taxon>
        <taxon>Pseudomonadati</taxon>
        <taxon>Lentisphaerota</taxon>
        <taxon>Lentisphaeria</taxon>
        <taxon>Victivallales</taxon>
        <taxon>Victivallaceae</taxon>
        <taxon>Victivallis</taxon>
    </lineage>
</organism>
<sequence length="184" mass="20347">MDLMEIIGKAAAGEALSEAERARLAGFRPGDAGSSELEKRNRELEARIEELEKSALTEPEQLKRRYDAELARLRESLESAGAERDAAKQELARIGFRRRIESIAQEHGFTDADYLEYLCARNRIDPESPEAAGAFLERLRESSPRFFKLDLAPGAPEVPPAPARADRSGDDIVSLLAEVPAVNE</sequence>
<gene>
    <name evidence="2" type="ORF">FYJ85_09670</name>
</gene>
<protein>
    <submittedName>
        <fullName evidence="2">Keratin</fullName>
    </submittedName>
</protein>
<proteinExistence type="predicted"/>
<feature type="coiled-coil region" evidence="1">
    <location>
        <begin position="34"/>
        <end position="90"/>
    </location>
</feature>
<keyword evidence="1" id="KW-0175">Coiled coil</keyword>
<dbReference type="AlphaFoldDB" id="A0A844G472"/>
<keyword evidence="3" id="KW-1185">Reference proteome</keyword>
<name>A0A844G472_9BACT</name>
<accession>A0A844G472</accession>